<dbReference type="PANTHER" id="PTHR11941:SF54">
    <property type="entry name" value="ENOYL-COA HYDRATASE, MITOCHONDRIAL"/>
    <property type="match status" value="1"/>
</dbReference>
<sequence length="249" mass="26500">MTAGLKITQTNDVLRIGISVPDRRNALSRAMLREIRSTVDQSRDAHAVLLTGNHETFSAGADLHELTGTAADATFDDTLTAACEAIRATPVPVIAAIEGACIGAAVELALSCDMTIGGESAWLRVPAIRLGLLYNPRGIERFHRRLDRATISRLLLFGLRCTASEAVRAGLLAEVVSTGTALARAEQLAAELPPAPRPALAHTKELLAALDEGRFDESHWQAIRTGLLESPERTSALAQARQPSEAAGQ</sequence>
<comment type="caution">
    <text evidence="3">The sequence shown here is derived from an EMBL/GenBank/DDBJ whole genome shotgun (WGS) entry which is preliminary data.</text>
</comment>
<protein>
    <submittedName>
        <fullName evidence="3">Enoyl-CoA hydratase</fullName>
    </submittedName>
</protein>
<dbReference type="SUPFAM" id="SSF52096">
    <property type="entry name" value="ClpP/crotonase"/>
    <property type="match status" value="1"/>
</dbReference>
<dbReference type="AlphaFoldDB" id="A0A4R2QFG7"/>
<evidence type="ECO:0000256" key="2">
    <source>
        <dbReference type="RuleBase" id="RU003707"/>
    </source>
</evidence>
<dbReference type="GO" id="GO:0003824">
    <property type="term" value="F:catalytic activity"/>
    <property type="evidence" value="ECO:0007669"/>
    <property type="project" value="InterPro"/>
</dbReference>
<dbReference type="PANTHER" id="PTHR11941">
    <property type="entry name" value="ENOYL-COA HYDRATASE-RELATED"/>
    <property type="match status" value="1"/>
</dbReference>
<evidence type="ECO:0000256" key="1">
    <source>
        <dbReference type="ARBA" id="ARBA00005254"/>
    </source>
</evidence>
<reference evidence="3 4" key="1">
    <citation type="submission" date="2019-03" db="EMBL/GenBank/DDBJ databases">
        <title>Genomic Encyclopedia of Type Strains, Phase IV (KMG-IV): sequencing the most valuable type-strain genomes for metagenomic binning, comparative biology and taxonomic classification.</title>
        <authorList>
            <person name="Goeker M."/>
        </authorList>
    </citation>
    <scope>NUCLEOTIDE SEQUENCE [LARGE SCALE GENOMIC DNA]</scope>
    <source>
        <strain evidence="3 4">DSM 45765</strain>
    </source>
</reference>
<dbReference type="Pfam" id="PF00378">
    <property type="entry name" value="ECH_1"/>
    <property type="match status" value="1"/>
</dbReference>
<dbReference type="GO" id="GO:0006635">
    <property type="term" value="P:fatty acid beta-oxidation"/>
    <property type="evidence" value="ECO:0007669"/>
    <property type="project" value="TreeGrafter"/>
</dbReference>
<dbReference type="InterPro" id="IPR018376">
    <property type="entry name" value="Enoyl-CoA_hyd/isom_CS"/>
</dbReference>
<dbReference type="InterPro" id="IPR029045">
    <property type="entry name" value="ClpP/crotonase-like_dom_sf"/>
</dbReference>
<gene>
    <name evidence="3" type="ORF">EV191_11187</name>
</gene>
<dbReference type="InterPro" id="IPR001753">
    <property type="entry name" value="Enoyl-CoA_hydra/iso"/>
</dbReference>
<dbReference type="EMBL" id="SLXQ01000011">
    <property type="protein sequence ID" value="TCP47882.1"/>
    <property type="molecule type" value="Genomic_DNA"/>
</dbReference>
<dbReference type="Gene3D" id="3.90.226.10">
    <property type="entry name" value="2-enoyl-CoA Hydratase, Chain A, domain 1"/>
    <property type="match status" value="1"/>
</dbReference>
<evidence type="ECO:0000313" key="3">
    <source>
        <dbReference type="EMBL" id="TCP47882.1"/>
    </source>
</evidence>
<dbReference type="Proteomes" id="UP000294911">
    <property type="component" value="Unassembled WGS sequence"/>
</dbReference>
<proteinExistence type="inferred from homology"/>
<dbReference type="RefSeq" id="WP_132879019.1">
    <property type="nucleotide sequence ID" value="NZ_SLXQ01000011.1"/>
</dbReference>
<accession>A0A4R2QFG7</accession>
<name>A0A4R2QFG7_9PSEU</name>
<dbReference type="PROSITE" id="PS00166">
    <property type="entry name" value="ENOYL_COA_HYDRATASE"/>
    <property type="match status" value="1"/>
</dbReference>
<dbReference type="CDD" id="cd06558">
    <property type="entry name" value="crotonase-like"/>
    <property type="match status" value="1"/>
</dbReference>
<comment type="similarity">
    <text evidence="1 2">Belongs to the enoyl-CoA hydratase/isomerase family.</text>
</comment>
<dbReference type="OrthoDB" id="8452484at2"/>
<evidence type="ECO:0000313" key="4">
    <source>
        <dbReference type="Proteomes" id="UP000294911"/>
    </source>
</evidence>
<organism evidence="3 4">
    <name type="scientific">Tamaricihabitans halophyticus</name>
    <dbReference type="NCBI Taxonomy" id="1262583"/>
    <lineage>
        <taxon>Bacteria</taxon>
        <taxon>Bacillati</taxon>
        <taxon>Actinomycetota</taxon>
        <taxon>Actinomycetes</taxon>
        <taxon>Pseudonocardiales</taxon>
        <taxon>Pseudonocardiaceae</taxon>
        <taxon>Tamaricihabitans</taxon>
    </lineage>
</organism>
<keyword evidence="4" id="KW-1185">Reference proteome</keyword>